<dbReference type="Proteomes" id="UP000502415">
    <property type="component" value="Chromosome"/>
</dbReference>
<keyword evidence="1" id="KW-1133">Transmembrane helix</keyword>
<organism evidence="2 3">
    <name type="scientific">Massilia forsythiae</name>
    <dbReference type="NCBI Taxonomy" id="2728020"/>
    <lineage>
        <taxon>Bacteria</taxon>
        <taxon>Pseudomonadati</taxon>
        <taxon>Pseudomonadota</taxon>
        <taxon>Betaproteobacteria</taxon>
        <taxon>Burkholderiales</taxon>
        <taxon>Oxalobacteraceae</taxon>
        <taxon>Telluria group</taxon>
        <taxon>Massilia</taxon>
    </lineage>
</organism>
<dbReference type="EMBL" id="CP051685">
    <property type="protein sequence ID" value="QJE02476.1"/>
    <property type="molecule type" value="Genomic_DNA"/>
</dbReference>
<sequence length="284" mass="30733">MPSDYVERPHAMREQCRMLLNPLRDRLWIKPLIACALSVAGVLLAHLADSMVVDGSVPQVMQTSVVELLKIIAASMLAIAAVAVASMVSAYASAGQVATARAFPLIVADDLLQNALSIFMGAFIFGIVGISAAMNGYYGRAGRFTLFVLMVVVLVIVVIVVLTFVRWVDRIARLGRIGAIIEKVEQATAASLARRQRQPWMGSVTAAATVQGIAVHGGQTGYIQHIDIARLQRLAEPALQRAERAMVFPDDIEQVRARHADYWHGPVLPSLPEAAVRHRSPASP</sequence>
<keyword evidence="1" id="KW-0812">Transmembrane</keyword>
<dbReference type="KEGG" id="mfy:HH212_22660"/>
<feature type="transmembrane region" description="Helical" evidence="1">
    <location>
        <begin position="27"/>
        <end position="48"/>
    </location>
</feature>
<proteinExistence type="predicted"/>
<evidence type="ECO:0000313" key="2">
    <source>
        <dbReference type="EMBL" id="QJE02476.1"/>
    </source>
</evidence>
<dbReference type="InterPro" id="IPR018723">
    <property type="entry name" value="DUF2254_membrane"/>
</dbReference>
<accession>A0A7Z2VZT6</accession>
<keyword evidence="1" id="KW-0472">Membrane</keyword>
<evidence type="ECO:0000313" key="3">
    <source>
        <dbReference type="Proteomes" id="UP000502415"/>
    </source>
</evidence>
<dbReference type="RefSeq" id="WP_170204561.1">
    <property type="nucleotide sequence ID" value="NZ_CP051685.1"/>
</dbReference>
<reference evidence="2 3" key="1">
    <citation type="submission" date="2020-04" db="EMBL/GenBank/DDBJ databases">
        <title>Genome sequencing of novel species.</title>
        <authorList>
            <person name="Heo J."/>
            <person name="Kim S.-J."/>
            <person name="Kim J.-S."/>
            <person name="Hong S.-B."/>
            <person name="Kwon S.-W."/>
        </authorList>
    </citation>
    <scope>NUCLEOTIDE SEQUENCE [LARGE SCALE GENOMIC DNA]</scope>
    <source>
        <strain evidence="2 3">GN2-R2</strain>
    </source>
</reference>
<name>A0A7Z2VZT6_9BURK</name>
<protein>
    <submittedName>
        <fullName evidence="2">DUF2254 domain-containing protein</fullName>
    </submittedName>
</protein>
<evidence type="ECO:0000256" key="1">
    <source>
        <dbReference type="SAM" id="Phobius"/>
    </source>
</evidence>
<feature type="transmembrane region" description="Helical" evidence="1">
    <location>
        <begin position="144"/>
        <end position="168"/>
    </location>
</feature>
<feature type="transmembrane region" description="Helical" evidence="1">
    <location>
        <begin position="115"/>
        <end position="138"/>
    </location>
</feature>
<dbReference type="Pfam" id="PF10011">
    <property type="entry name" value="DUF2254"/>
    <property type="match status" value="1"/>
</dbReference>
<feature type="transmembrane region" description="Helical" evidence="1">
    <location>
        <begin position="68"/>
        <end position="94"/>
    </location>
</feature>
<gene>
    <name evidence="2" type="ORF">HH212_22660</name>
</gene>
<keyword evidence="3" id="KW-1185">Reference proteome</keyword>
<dbReference type="AlphaFoldDB" id="A0A7Z2VZT6"/>